<protein>
    <recommendedName>
        <fullName evidence="6">WXG100 family type VII secretion target</fullName>
    </recommendedName>
</protein>
<evidence type="ECO:0000313" key="2">
    <source>
        <dbReference type="EMBL" id="AXK44791.1"/>
    </source>
</evidence>
<organism evidence="3 5">
    <name type="scientific">Brachybacterium saurashtrense</name>
    <dbReference type="NCBI Taxonomy" id="556288"/>
    <lineage>
        <taxon>Bacteria</taxon>
        <taxon>Bacillati</taxon>
        <taxon>Actinomycetota</taxon>
        <taxon>Actinomycetes</taxon>
        <taxon>Micrococcales</taxon>
        <taxon>Dermabacteraceae</taxon>
        <taxon>Brachybacterium</taxon>
    </lineage>
</organism>
<evidence type="ECO:0000313" key="3">
    <source>
        <dbReference type="EMBL" id="RRR23403.1"/>
    </source>
</evidence>
<dbReference type="KEGG" id="bsau:DWV08_03535"/>
<dbReference type="OrthoDB" id="4792313at2"/>
<dbReference type="Proteomes" id="UP000254236">
    <property type="component" value="Chromosome"/>
</dbReference>
<reference evidence="2 4" key="1">
    <citation type="submission" date="2018-07" db="EMBL/GenBank/DDBJ databases">
        <title>Brachybacterium saurashtrense DSM 23186 genome sequence.</title>
        <authorList>
            <person name="Guo L."/>
        </authorList>
    </citation>
    <scope>NUCLEOTIDE SEQUENCE [LARGE SCALE GENOMIC DNA]</scope>
    <source>
        <strain evidence="2 4">DSM 23186</strain>
    </source>
</reference>
<evidence type="ECO:0000313" key="5">
    <source>
        <dbReference type="Proteomes" id="UP000282185"/>
    </source>
</evidence>
<dbReference type="EMBL" id="QSWH01000003">
    <property type="protein sequence ID" value="RRR23403.1"/>
    <property type="molecule type" value="Genomic_DNA"/>
</dbReference>
<keyword evidence="4" id="KW-1185">Reference proteome</keyword>
<reference evidence="3 5" key="2">
    <citation type="submission" date="2018-08" db="EMBL/GenBank/DDBJ databases">
        <title>Brachybacterium saurashtrense DSM 23186.</title>
        <authorList>
            <person name="Li Y."/>
        </authorList>
    </citation>
    <scope>NUCLEOTIDE SEQUENCE [LARGE SCALE GENOMIC DNA]</scope>
    <source>
        <strain evidence="3 5">DSM 23186</strain>
    </source>
</reference>
<evidence type="ECO:0000256" key="1">
    <source>
        <dbReference type="SAM" id="MobiDB-lite"/>
    </source>
</evidence>
<dbReference type="Proteomes" id="UP000282185">
    <property type="component" value="Unassembled WGS sequence"/>
</dbReference>
<dbReference type="EMBL" id="CP031356">
    <property type="protein sequence ID" value="AXK44791.1"/>
    <property type="molecule type" value="Genomic_DNA"/>
</dbReference>
<proteinExistence type="predicted"/>
<name>A0A345YLI9_9MICO</name>
<dbReference type="AlphaFoldDB" id="A0A345YLI9"/>
<sequence length="356" mass="37458">MFGRRAESTRRRIGEVGVAVRAVMWVGPDAEEFRRQAEEWTETAIGVVEALRRLGELLEGEAEEQERCSAPEEGGAAPTGPTSPDSPFADSPWPFLGPPKLRQGDPSGQGGDPSFPSHWGPWVGGPLMGPAPWEREPFPPLPDGEDLLLDPAAVEDGAGIRRGLVRMIPGGGPIQALPGLHESVGGVLDGAQRGLEEHGLGRLAPVLAPFRVSHAFSSVAVGEESVLVNTLDGVDRSIGNLLQTGDEVSTAIGEGDLGGAAGALERGAYRHTEVFGDLLTTTSVPALAGATADVLDVGADTTELFSPGAAGPLREAQHAAEQLGTDWEAGREDLTDTGRLYAMRREHMPMPWDARG</sequence>
<feature type="region of interest" description="Disordered" evidence="1">
    <location>
        <begin position="58"/>
        <end position="146"/>
    </location>
</feature>
<evidence type="ECO:0008006" key="6">
    <source>
        <dbReference type="Google" id="ProtNLM"/>
    </source>
</evidence>
<accession>A0A345YLI9</accession>
<gene>
    <name evidence="2" type="ORF">DWV08_03535</name>
    <name evidence="3" type="ORF">DXU92_08670</name>
</gene>
<evidence type="ECO:0000313" key="4">
    <source>
        <dbReference type="Proteomes" id="UP000254236"/>
    </source>
</evidence>